<feature type="transmembrane region" description="Helical" evidence="7">
    <location>
        <begin position="279"/>
        <end position="305"/>
    </location>
</feature>
<comment type="caution">
    <text evidence="8">The sequence shown here is derived from an EMBL/GenBank/DDBJ whole genome shotgun (WGS) entry which is preliminary data.</text>
</comment>
<dbReference type="EMBL" id="JBBMFF010000271">
    <property type="protein sequence ID" value="MEQ2512364.1"/>
    <property type="molecule type" value="Genomic_DNA"/>
</dbReference>
<dbReference type="PANTHER" id="PTHR43337:SF1">
    <property type="entry name" value="XANTHINE_URACIL PERMEASE C887.17-RELATED"/>
    <property type="match status" value="1"/>
</dbReference>
<keyword evidence="4 7" id="KW-0812">Transmembrane</keyword>
<evidence type="ECO:0000256" key="6">
    <source>
        <dbReference type="ARBA" id="ARBA00023136"/>
    </source>
</evidence>
<protein>
    <submittedName>
        <fullName evidence="8">NCS2 family permease</fullName>
    </submittedName>
</protein>
<feature type="transmembrane region" description="Helical" evidence="7">
    <location>
        <begin position="182"/>
        <end position="204"/>
    </location>
</feature>
<accession>A0ABV1GAJ4</accession>
<proteinExistence type="inferred from homology"/>
<dbReference type="InterPro" id="IPR006043">
    <property type="entry name" value="NCS2"/>
</dbReference>
<feature type="transmembrane region" description="Helical" evidence="7">
    <location>
        <begin position="426"/>
        <end position="444"/>
    </location>
</feature>
<feature type="transmembrane region" description="Helical" evidence="7">
    <location>
        <begin position="456"/>
        <end position="472"/>
    </location>
</feature>
<comment type="subcellular location">
    <subcellularLocation>
        <location evidence="1">Endomembrane system</location>
        <topology evidence="1">Multi-pass membrane protein</topology>
    </subcellularLocation>
</comment>
<evidence type="ECO:0000256" key="2">
    <source>
        <dbReference type="ARBA" id="ARBA00005697"/>
    </source>
</evidence>
<keyword evidence="6 7" id="KW-0472">Membrane</keyword>
<organism evidence="8 9">
    <name type="scientific">Faecousia intestinalis</name>
    <dbReference type="NCBI Taxonomy" id="3133167"/>
    <lineage>
        <taxon>Bacteria</taxon>
        <taxon>Bacillati</taxon>
        <taxon>Bacillota</taxon>
        <taxon>Clostridia</taxon>
        <taxon>Eubacteriales</taxon>
        <taxon>Oscillospiraceae</taxon>
        <taxon>Faecousia</taxon>
    </lineage>
</organism>
<evidence type="ECO:0000313" key="8">
    <source>
        <dbReference type="EMBL" id="MEQ2512364.1"/>
    </source>
</evidence>
<keyword evidence="9" id="KW-1185">Reference proteome</keyword>
<feature type="transmembrane region" description="Helical" evidence="7">
    <location>
        <begin position="86"/>
        <end position="102"/>
    </location>
</feature>
<reference evidence="8 9" key="1">
    <citation type="submission" date="2024-03" db="EMBL/GenBank/DDBJ databases">
        <title>Human intestinal bacterial collection.</title>
        <authorList>
            <person name="Pauvert C."/>
            <person name="Hitch T.C.A."/>
            <person name="Clavel T."/>
        </authorList>
    </citation>
    <scope>NUCLEOTIDE SEQUENCE [LARGE SCALE GENOMIC DNA]</scope>
    <source>
        <strain evidence="8 9">CLA-AA-H192</strain>
    </source>
</reference>
<keyword evidence="3" id="KW-0813">Transport</keyword>
<comment type="similarity">
    <text evidence="2">Belongs to the nucleobase:cation symporter-2 (NCS2) (TC 2.A.40) family. Azg-like subfamily.</text>
</comment>
<name>A0ABV1GAJ4_9FIRM</name>
<dbReference type="Pfam" id="PF00860">
    <property type="entry name" value="Xan_ur_permease"/>
    <property type="match status" value="1"/>
</dbReference>
<feature type="transmembrane region" description="Helical" evidence="7">
    <location>
        <begin position="18"/>
        <end position="40"/>
    </location>
</feature>
<feature type="transmembrane region" description="Helical" evidence="7">
    <location>
        <begin position="211"/>
        <end position="234"/>
    </location>
</feature>
<evidence type="ECO:0000256" key="5">
    <source>
        <dbReference type="ARBA" id="ARBA00022989"/>
    </source>
</evidence>
<dbReference type="InterPro" id="IPR045018">
    <property type="entry name" value="Azg-like"/>
</dbReference>
<feature type="transmembrane region" description="Helical" evidence="7">
    <location>
        <begin position="108"/>
        <end position="126"/>
    </location>
</feature>
<dbReference type="PANTHER" id="PTHR43337">
    <property type="entry name" value="XANTHINE/URACIL PERMEASE C887.17-RELATED"/>
    <property type="match status" value="1"/>
</dbReference>
<keyword evidence="5 7" id="KW-1133">Transmembrane helix</keyword>
<dbReference type="RefSeq" id="WP_349136993.1">
    <property type="nucleotide sequence ID" value="NZ_JBBMFF010000271.1"/>
</dbReference>
<evidence type="ECO:0000256" key="1">
    <source>
        <dbReference type="ARBA" id="ARBA00004127"/>
    </source>
</evidence>
<evidence type="ECO:0000256" key="4">
    <source>
        <dbReference type="ARBA" id="ARBA00022692"/>
    </source>
</evidence>
<feature type="transmembrane region" description="Helical" evidence="7">
    <location>
        <begin position="359"/>
        <end position="379"/>
    </location>
</feature>
<feature type="transmembrane region" description="Helical" evidence="7">
    <location>
        <begin position="52"/>
        <end position="74"/>
    </location>
</feature>
<evidence type="ECO:0000256" key="3">
    <source>
        <dbReference type="ARBA" id="ARBA00022448"/>
    </source>
</evidence>
<gene>
    <name evidence="8" type="ORF">WMO66_14130</name>
</gene>
<dbReference type="Proteomes" id="UP001491552">
    <property type="component" value="Unassembled WGS sequence"/>
</dbReference>
<evidence type="ECO:0000313" key="9">
    <source>
        <dbReference type="Proteomes" id="UP001491552"/>
    </source>
</evidence>
<sequence length="473" mass="49961">MEKFFGLKKHGTTVRTEILAGLTTFMAMAYILMVNANMFANPFSDGTNVLGVSYGAIYIATAISAVIGSVLIGLLSNLPLAQASGMGLNAFFVYTVCVGFGFTYANALVFVLVDGLIFILLTITGLRKKIFTAIPDAVRKAIPAGIGLFIAFLGLQNVGLVAKDASTGVTLGSFNLFNNANVSWATVMPMIVTVLALVLIAVLSKKGVRGAVLWGILGGAALYYVLGLTVPGFYGDLSSTLKIDFVGPFRDFGEMAFGKVFTEGFDFSAYVSAHGTADLVVVFITTSLAFCMVDMFDTLGTLYGACARGNMLLPNGEVPNMDKAMLADAIATTTGAICGTSTVTTFVESSAGVAEGGRTGLAAMATAALFFIAMFLSPIASLIPTAATAAALIYVGVLMINCVKDLDWMDPSVALPSFLTMAMMPFTYNISYGIAFGLISYVLIRIFTGKIREVKVGTWVITILFLLMLFLTH</sequence>
<evidence type="ECO:0000256" key="7">
    <source>
        <dbReference type="SAM" id="Phobius"/>
    </source>
</evidence>
<feature type="transmembrane region" description="Helical" evidence="7">
    <location>
        <begin position="138"/>
        <end position="162"/>
    </location>
</feature>